<dbReference type="Proteomes" id="UP000054498">
    <property type="component" value="Unassembled WGS sequence"/>
</dbReference>
<keyword evidence="3" id="KW-0808">Transferase</keyword>
<dbReference type="GO" id="GO:0032991">
    <property type="term" value="C:protein-containing complex"/>
    <property type="evidence" value="ECO:0007669"/>
    <property type="project" value="UniProtKB-ARBA"/>
</dbReference>
<evidence type="ECO:0000256" key="1">
    <source>
        <dbReference type="SAM" id="MobiDB-lite"/>
    </source>
</evidence>
<dbReference type="Pfam" id="PF08311">
    <property type="entry name" value="Mad3_BUB1_I"/>
    <property type="match status" value="1"/>
</dbReference>
<dbReference type="InterPro" id="IPR013212">
    <property type="entry name" value="Mad3/Bub1_I"/>
</dbReference>
<evidence type="ECO:0000313" key="3">
    <source>
        <dbReference type="EMBL" id="KIY98307.1"/>
    </source>
</evidence>
<reference evidence="3 4" key="1">
    <citation type="journal article" date="2013" name="BMC Genomics">
        <title>Reconstruction of the lipid metabolism for the microalga Monoraphidium neglectum from its genome sequence reveals characteristics suitable for biofuel production.</title>
        <authorList>
            <person name="Bogen C."/>
            <person name="Al-Dilaimi A."/>
            <person name="Albersmeier A."/>
            <person name="Wichmann J."/>
            <person name="Grundmann M."/>
            <person name="Rupp O."/>
            <person name="Lauersen K.J."/>
            <person name="Blifernez-Klassen O."/>
            <person name="Kalinowski J."/>
            <person name="Goesmann A."/>
            <person name="Mussgnug J.H."/>
            <person name="Kruse O."/>
        </authorList>
    </citation>
    <scope>NUCLEOTIDE SEQUENCE [LARGE SCALE GENOMIC DNA]</scope>
    <source>
        <strain evidence="3 4">SAG 48.87</strain>
    </source>
</reference>
<dbReference type="OrthoDB" id="248495at2759"/>
<evidence type="ECO:0000259" key="2">
    <source>
        <dbReference type="PROSITE" id="PS51489"/>
    </source>
</evidence>
<dbReference type="PROSITE" id="PS51489">
    <property type="entry name" value="BUB1_N"/>
    <property type="match status" value="1"/>
</dbReference>
<dbReference type="InterPro" id="IPR015661">
    <property type="entry name" value="Bub1/Mad3"/>
</dbReference>
<evidence type="ECO:0000313" key="4">
    <source>
        <dbReference type="Proteomes" id="UP000054498"/>
    </source>
</evidence>
<dbReference type="EC" id="2.7.11.1" evidence="3"/>
<dbReference type="SMART" id="SM00777">
    <property type="entry name" value="Mad3_BUB1_I"/>
    <property type="match status" value="1"/>
</dbReference>
<keyword evidence="3" id="KW-0418">Kinase</keyword>
<feature type="region of interest" description="Disordered" evidence="1">
    <location>
        <begin position="1"/>
        <end position="43"/>
    </location>
</feature>
<keyword evidence="4" id="KW-1185">Reference proteome</keyword>
<sequence length="170" mass="19440">MELQEGWDTSKENFAPMRAGRQAHELQKTPLASSKTPDSELEEQRRYVKWTQESFPASGGKEQLLKALEAATKAMAGCERYYDDPRLLRLWIQYADCLPDPSDVFLFLQDRGIGRDLALLYEAYATFLELKGAFPRADLVYQSGIDRLAKPLERLKQKHAGFQQRMPVLG</sequence>
<dbReference type="GO" id="GO:0051754">
    <property type="term" value="P:meiotic sister chromatid cohesion, centromeric"/>
    <property type="evidence" value="ECO:0007669"/>
    <property type="project" value="TreeGrafter"/>
</dbReference>
<gene>
    <name evidence="3" type="ORF">MNEG_9653</name>
</gene>
<accession>A0A0D2JFQ9</accession>
<proteinExistence type="predicted"/>
<dbReference type="GO" id="GO:0004674">
    <property type="term" value="F:protein serine/threonine kinase activity"/>
    <property type="evidence" value="ECO:0007669"/>
    <property type="project" value="UniProtKB-EC"/>
</dbReference>
<dbReference type="GO" id="GO:0007094">
    <property type="term" value="P:mitotic spindle assembly checkpoint signaling"/>
    <property type="evidence" value="ECO:0007669"/>
    <property type="project" value="InterPro"/>
</dbReference>
<protein>
    <submittedName>
        <fullName evidence="3">Checkpoint serine/threonine-protein kinase</fullName>
        <ecNumber evidence="3">2.7.11.1</ecNumber>
    </submittedName>
</protein>
<dbReference type="Gene3D" id="1.25.40.430">
    <property type="match status" value="1"/>
</dbReference>
<dbReference type="EMBL" id="KK102232">
    <property type="protein sequence ID" value="KIY98307.1"/>
    <property type="molecule type" value="Genomic_DNA"/>
</dbReference>
<dbReference type="STRING" id="145388.A0A0D2JFQ9"/>
<dbReference type="PANTHER" id="PTHR14030">
    <property type="entry name" value="MITOTIC CHECKPOINT SERINE/THREONINE-PROTEIN KINASE BUB1"/>
    <property type="match status" value="1"/>
</dbReference>
<organism evidence="3 4">
    <name type="scientific">Monoraphidium neglectum</name>
    <dbReference type="NCBI Taxonomy" id="145388"/>
    <lineage>
        <taxon>Eukaryota</taxon>
        <taxon>Viridiplantae</taxon>
        <taxon>Chlorophyta</taxon>
        <taxon>core chlorophytes</taxon>
        <taxon>Chlorophyceae</taxon>
        <taxon>CS clade</taxon>
        <taxon>Sphaeropleales</taxon>
        <taxon>Selenastraceae</taxon>
        <taxon>Monoraphidium</taxon>
    </lineage>
</organism>
<dbReference type="AlphaFoldDB" id="A0A0D2JFQ9"/>
<dbReference type="RefSeq" id="XP_013897327.1">
    <property type="nucleotide sequence ID" value="XM_014041873.1"/>
</dbReference>
<dbReference type="KEGG" id="mng:MNEG_9653"/>
<feature type="domain" description="BUB1 N-terminal" evidence="2">
    <location>
        <begin position="27"/>
        <end position="170"/>
    </location>
</feature>
<dbReference type="GeneID" id="25742528"/>
<name>A0A0D2JFQ9_9CHLO</name>
<dbReference type="PANTHER" id="PTHR14030:SF4">
    <property type="entry name" value="BUB1 KINASE, ISOFORM A-RELATED"/>
    <property type="match status" value="1"/>
</dbReference>